<evidence type="ECO:0000313" key="7">
    <source>
        <dbReference type="Proteomes" id="UP000477070"/>
    </source>
</evidence>
<evidence type="ECO:0000256" key="2">
    <source>
        <dbReference type="ARBA" id="ARBA00022679"/>
    </source>
</evidence>
<dbReference type="InterPro" id="IPR004441">
    <property type="entry name" value="rRNA_MeTrfase_TrmH"/>
</dbReference>
<proteinExistence type="predicted"/>
<keyword evidence="2 5" id="KW-0808">Transferase</keyword>
<dbReference type="EMBL" id="QBIU01000002">
    <property type="protein sequence ID" value="MWV70300.1"/>
    <property type="molecule type" value="Genomic_DNA"/>
</dbReference>
<keyword evidence="1 5" id="KW-0489">Methyltransferase</keyword>
<gene>
    <name evidence="5" type="primary">rlmB</name>
    <name evidence="4" type="ORF">DCO61_09870</name>
    <name evidence="5" type="ORF">LS64_002525</name>
</gene>
<dbReference type="Gene3D" id="3.40.1280.10">
    <property type="match status" value="1"/>
</dbReference>
<evidence type="ECO:0000313" key="6">
    <source>
        <dbReference type="Proteomes" id="UP000029714"/>
    </source>
</evidence>
<dbReference type="InterPro" id="IPR029064">
    <property type="entry name" value="Ribosomal_eL30-like_sf"/>
</dbReference>
<reference evidence="4 7" key="4">
    <citation type="submission" date="2019-12" db="EMBL/GenBank/DDBJ databases">
        <title>Multi-Generational Helicobacter saguini Isolates.</title>
        <authorList>
            <person name="Mannion A."/>
            <person name="Shen Z."/>
            <person name="Fox J.G."/>
        </authorList>
    </citation>
    <scope>NUCLEOTIDE SEQUENCE [LARGE SCALE GENOMIC DNA]</scope>
    <source>
        <strain evidence="4">16-048</strain>
        <strain evidence="7">16-048 (F4)</strain>
    </source>
</reference>
<evidence type="ECO:0000256" key="1">
    <source>
        <dbReference type="ARBA" id="ARBA00022603"/>
    </source>
</evidence>
<dbReference type="NCBIfam" id="TIGR00186">
    <property type="entry name" value="rRNA_methyl_3"/>
    <property type="match status" value="1"/>
</dbReference>
<dbReference type="STRING" id="1548018.LS64_05785"/>
<dbReference type="InterPro" id="IPR029028">
    <property type="entry name" value="Alpha/beta_knot_MTases"/>
</dbReference>
<dbReference type="Proteomes" id="UP000029714">
    <property type="component" value="Unassembled WGS sequence"/>
</dbReference>
<comment type="caution">
    <text evidence="5">The sequence shown here is derived from an EMBL/GenBank/DDBJ whole genome shotgun (WGS) entry which is preliminary data.</text>
</comment>
<dbReference type="GO" id="GO:0006396">
    <property type="term" value="P:RNA processing"/>
    <property type="evidence" value="ECO:0007669"/>
    <property type="project" value="InterPro"/>
</dbReference>
<reference evidence="5 6" key="1">
    <citation type="journal article" date="2014" name="Genome Announc.">
        <title>Draft genome sequences of eight enterohepatic helicobacter species isolated from both laboratory and wild rodents.</title>
        <authorList>
            <person name="Sheh A."/>
            <person name="Shen Z."/>
            <person name="Fox J.G."/>
        </authorList>
    </citation>
    <scope>NUCLEOTIDE SEQUENCE [LARGE SCALE GENOMIC DNA]</scope>
    <source>
        <strain evidence="5 6">MIT 97-6194</strain>
    </source>
</reference>
<dbReference type="Gene3D" id="3.30.1330.30">
    <property type="match status" value="1"/>
</dbReference>
<dbReference type="GO" id="GO:0005829">
    <property type="term" value="C:cytosol"/>
    <property type="evidence" value="ECO:0007669"/>
    <property type="project" value="TreeGrafter"/>
</dbReference>
<dbReference type="OrthoDB" id="9785673at2"/>
<dbReference type="PANTHER" id="PTHR46429">
    <property type="entry name" value="23S RRNA (GUANOSINE-2'-O-)-METHYLTRANSFERASE RLMB"/>
    <property type="match status" value="1"/>
</dbReference>
<reference evidence="5 6" key="2">
    <citation type="journal article" date="2016" name="Infect. Immun.">
        <title>Helicobacter saguini, a Novel Helicobacter Isolated from Cotton-Top Tamarins with Ulcerative Colitis, Has Proinflammatory Properties and Induces Typhlocolitis and Dysplasia in Gnotobiotic IL-10-/- Mice.</title>
        <authorList>
            <person name="Shen Z."/>
            <person name="Mannion A."/>
            <person name="Whary M.T."/>
            <person name="Muthupalani S."/>
            <person name="Sheh A."/>
            <person name="Feng Y."/>
            <person name="Gong G."/>
            <person name="Vandamme P."/>
            <person name="Holcombe H.R."/>
            <person name="Paster B.J."/>
            <person name="Fox J.G."/>
        </authorList>
    </citation>
    <scope>NUCLEOTIDE SEQUENCE [LARGE SCALE GENOMIC DNA]</scope>
    <source>
        <strain evidence="5 6">MIT 97-6194</strain>
    </source>
</reference>
<evidence type="ECO:0000259" key="3">
    <source>
        <dbReference type="SMART" id="SM00967"/>
    </source>
</evidence>
<dbReference type="PANTHER" id="PTHR46429:SF1">
    <property type="entry name" value="23S RRNA (GUANOSINE-2'-O-)-METHYLTRANSFERASE RLMB"/>
    <property type="match status" value="1"/>
</dbReference>
<accession>A0A347VQ36</accession>
<dbReference type="SMART" id="SM00967">
    <property type="entry name" value="SpoU_sub_bind"/>
    <property type="match status" value="1"/>
</dbReference>
<dbReference type="InterPro" id="IPR001537">
    <property type="entry name" value="SpoU_MeTrfase"/>
</dbReference>
<sequence length="239" mass="25933">MIIFGKQCVLYVLENSSDSIKEIYLSKEVDKGLFSRLKRLKVPILRIDNKKAQGLSKGKNHQGLFAKISPLSLANVENALSQKSLIVLCGVSDVGNIGNIVRTSYALGVGGVVVCDINLSLTALESVFRASSGALLSLPFCVLESMESRLNTLDFINQLQGAKFRLFGSGIVESALAFKGVNKGEKWALFLGSEDVGLHKKVLNKMDSIISIKMQNNFNSLNVSVACGILVDRILQGRI</sequence>
<dbReference type="Proteomes" id="UP000477070">
    <property type="component" value="Unassembled WGS sequence"/>
</dbReference>
<evidence type="ECO:0000313" key="5">
    <source>
        <dbReference type="EMBL" id="TLD95255.1"/>
    </source>
</evidence>
<dbReference type="SUPFAM" id="SSF75217">
    <property type="entry name" value="alpha/beta knot"/>
    <property type="match status" value="1"/>
</dbReference>
<dbReference type="EMBL" id="JRMP02000003">
    <property type="protein sequence ID" value="TLD95255.1"/>
    <property type="molecule type" value="Genomic_DNA"/>
</dbReference>
<dbReference type="Pfam" id="PF00588">
    <property type="entry name" value="SpoU_methylase"/>
    <property type="match status" value="1"/>
</dbReference>
<dbReference type="RefSeq" id="WP_034571547.1">
    <property type="nucleotide sequence ID" value="NZ_JRMP02000003.1"/>
</dbReference>
<dbReference type="CDD" id="cd18095">
    <property type="entry name" value="SpoU-like_rRNA-MTase"/>
    <property type="match status" value="1"/>
</dbReference>
<feature type="domain" description="RNA 2-O ribose methyltransferase substrate binding" evidence="3">
    <location>
        <begin position="2"/>
        <end position="74"/>
    </location>
</feature>
<dbReference type="GO" id="GO:0032259">
    <property type="term" value="P:methylation"/>
    <property type="evidence" value="ECO:0007669"/>
    <property type="project" value="UniProtKB-KW"/>
</dbReference>
<dbReference type="GO" id="GO:0003723">
    <property type="term" value="F:RNA binding"/>
    <property type="evidence" value="ECO:0007669"/>
    <property type="project" value="InterPro"/>
</dbReference>
<protein>
    <submittedName>
        <fullName evidence="5">23S rRNA (Guanosine(2251)-2'-O)-methyltransferase RlmB</fullName>
    </submittedName>
</protein>
<dbReference type="SUPFAM" id="SSF55315">
    <property type="entry name" value="L30e-like"/>
    <property type="match status" value="1"/>
</dbReference>
<dbReference type="InterPro" id="IPR013123">
    <property type="entry name" value="SpoU_subst-bd"/>
</dbReference>
<dbReference type="AlphaFoldDB" id="A0A347VQ36"/>
<reference evidence="5" key="3">
    <citation type="submission" date="2018-04" db="EMBL/GenBank/DDBJ databases">
        <authorList>
            <person name="Sheh A."/>
            <person name="Shen Z."/>
            <person name="Mannion A.J."/>
            <person name="Fox J.G."/>
        </authorList>
    </citation>
    <scope>NUCLEOTIDE SEQUENCE</scope>
    <source>
        <strain evidence="5">MIT 97-6194</strain>
    </source>
</reference>
<dbReference type="Pfam" id="PF08032">
    <property type="entry name" value="SpoU_sub_bind"/>
    <property type="match status" value="1"/>
</dbReference>
<organism evidence="5 6">
    <name type="scientific">Helicobacter saguini</name>
    <dbReference type="NCBI Taxonomy" id="1548018"/>
    <lineage>
        <taxon>Bacteria</taxon>
        <taxon>Pseudomonadati</taxon>
        <taxon>Campylobacterota</taxon>
        <taxon>Epsilonproteobacteria</taxon>
        <taxon>Campylobacterales</taxon>
        <taxon>Helicobacteraceae</taxon>
        <taxon>Helicobacter</taxon>
    </lineage>
</organism>
<keyword evidence="6" id="KW-1185">Reference proteome</keyword>
<dbReference type="GO" id="GO:0008173">
    <property type="term" value="F:RNA methyltransferase activity"/>
    <property type="evidence" value="ECO:0007669"/>
    <property type="project" value="InterPro"/>
</dbReference>
<name>A0A347VQ36_9HELI</name>
<dbReference type="InterPro" id="IPR029026">
    <property type="entry name" value="tRNA_m1G_MTases_N"/>
</dbReference>
<evidence type="ECO:0000313" key="4">
    <source>
        <dbReference type="EMBL" id="MWV70300.1"/>
    </source>
</evidence>